<protein>
    <submittedName>
        <fullName evidence="2">RNA polymerase sigma factor (Sigma-70 family)</fullName>
    </submittedName>
</protein>
<name>A0A4R1F7Q1_9NOCA</name>
<sequence length="275" mass="31361">MALVAMKAGDDGQEPLSTYPPGSPEHTVDEPEQDPQATTLREEQERRDRLKGDAELFDLIRADGFAGRRWNQVQTEMAHYGIGVLRSWAAQGFLAAKLAQHSQLRLTVGEMQMFERDPDFREGLFDAAVTEALADFRVRGLQGTGWDAARGAAITTYFTRSCLFKLGNELRRQRRSDSRYRREIDAALQEAAASPDNDVWADEPYRMVIDSEIVSAHLDELSAEDRKIVVGKAFRYSVAEIAELHEIPERVVRRRWTWLVKNVDWIRRLGDRGEL</sequence>
<dbReference type="EMBL" id="SMFR01000008">
    <property type="protein sequence ID" value="TCJ89973.1"/>
    <property type="molecule type" value="Genomic_DNA"/>
</dbReference>
<proteinExistence type="predicted"/>
<dbReference type="InterPro" id="IPR036388">
    <property type="entry name" value="WH-like_DNA-bd_sf"/>
</dbReference>
<dbReference type="RefSeq" id="WP_132370386.1">
    <property type="nucleotide sequence ID" value="NZ_SMFR01000008.1"/>
</dbReference>
<evidence type="ECO:0000256" key="1">
    <source>
        <dbReference type="SAM" id="MobiDB-lite"/>
    </source>
</evidence>
<dbReference type="Gene3D" id="1.10.10.10">
    <property type="entry name" value="Winged helix-like DNA-binding domain superfamily/Winged helix DNA-binding domain"/>
    <property type="match status" value="1"/>
</dbReference>
<dbReference type="AlphaFoldDB" id="A0A4R1F7Q1"/>
<dbReference type="Proteomes" id="UP000294856">
    <property type="component" value="Unassembled WGS sequence"/>
</dbReference>
<dbReference type="OrthoDB" id="3215396at2"/>
<evidence type="ECO:0000313" key="3">
    <source>
        <dbReference type="Proteomes" id="UP000294856"/>
    </source>
</evidence>
<accession>A0A4R1F7Q1</accession>
<dbReference type="STRING" id="1210063.GCA_001612665_05694"/>
<evidence type="ECO:0000313" key="2">
    <source>
        <dbReference type="EMBL" id="TCJ89973.1"/>
    </source>
</evidence>
<comment type="caution">
    <text evidence="2">The sequence shown here is derived from an EMBL/GenBank/DDBJ whole genome shotgun (WGS) entry which is preliminary data.</text>
</comment>
<keyword evidence="3" id="KW-1185">Reference proteome</keyword>
<gene>
    <name evidence="2" type="ORF">DFR71_6266</name>
</gene>
<reference evidence="2 3" key="1">
    <citation type="submission" date="2019-03" db="EMBL/GenBank/DDBJ databases">
        <title>Genomic Encyclopedia of Type Strains, Phase IV (KMG-IV): sequencing the most valuable type-strain genomes for metagenomic binning, comparative biology and taxonomic classification.</title>
        <authorList>
            <person name="Goeker M."/>
        </authorList>
    </citation>
    <scope>NUCLEOTIDE SEQUENCE [LARGE SCALE GENOMIC DNA]</scope>
    <source>
        <strain evidence="2 3">DSM 44684</strain>
    </source>
</reference>
<feature type="region of interest" description="Disordered" evidence="1">
    <location>
        <begin position="1"/>
        <end position="48"/>
    </location>
</feature>
<organism evidence="2 3">
    <name type="scientific">Nocardia alba</name>
    <dbReference type="NCBI Taxonomy" id="225051"/>
    <lineage>
        <taxon>Bacteria</taxon>
        <taxon>Bacillati</taxon>
        <taxon>Actinomycetota</taxon>
        <taxon>Actinomycetes</taxon>
        <taxon>Mycobacteriales</taxon>
        <taxon>Nocardiaceae</taxon>
        <taxon>Nocardia</taxon>
    </lineage>
</organism>